<dbReference type="EMBL" id="BMKK01000010">
    <property type="protein sequence ID" value="GGD73198.1"/>
    <property type="molecule type" value="Genomic_DNA"/>
</dbReference>
<evidence type="ECO:0000313" key="4">
    <source>
        <dbReference type="Proteomes" id="UP000609064"/>
    </source>
</evidence>
<comment type="caution">
    <text evidence="3">The sequence shown here is derived from an EMBL/GenBank/DDBJ whole genome shotgun (WGS) entry which is preliminary data.</text>
</comment>
<name>A0A917DWG1_9BACT</name>
<dbReference type="Pfam" id="PF03793">
    <property type="entry name" value="PASTA"/>
    <property type="match status" value="3"/>
</dbReference>
<reference evidence="3" key="2">
    <citation type="submission" date="2020-09" db="EMBL/GenBank/DDBJ databases">
        <authorList>
            <person name="Sun Q."/>
            <person name="Zhou Y."/>
        </authorList>
    </citation>
    <scope>NUCLEOTIDE SEQUENCE</scope>
    <source>
        <strain evidence="3">CGMCC 1.15958</strain>
    </source>
</reference>
<keyword evidence="1" id="KW-1133">Transmembrane helix</keyword>
<keyword evidence="1" id="KW-0812">Transmembrane</keyword>
<dbReference type="Gene3D" id="3.30.10.20">
    <property type="match status" value="3"/>
</dbReference>
<feature type="domain" description="PASTA" evidence="2">
    <location>
        <begin position="42"/>
        <end position="108"/>
    </location>
</feature>
<evidence type="ECO:0000313" key="3">
    <source>
        <dbReference type="EMBL" id="GGD73198.1"/>
    </source>
</evidence>
<dbReference type="SUPFAM" id="SSF54184">
    <property type="entry name" value="Penicillin-binding protein 2x (pbp-2x), c-terminal domain"/>
    <property type="match status" value="1"/>
</dbReference>
<evidence type="ECO:0000256" key="1">
    <source>
        <dbReference type="SAM" id="Phobius"/>
    </source>
</evidence>
<sequence length="262" mass="28241">MAKFSTSSKTDIFVHIGIIIALFLVFFFSFFFIYLPWSTNHGQSITVPDLKGMTLEEMEKALDDRDLDYEVSDCTFVAGAKPLSILTQYPKSGSSVKEGRKIYLTIVTATAPMVKLPDVIGRSESSAKNQLLSAQLVAGTTEMIPALEENTVLKIKFNGQEVKPGTLIPKGSTVVFVVGDGLGDQMVEVPNLVGMAADEAEILISGQNLVLSKRYVGPVEGFADGTVVKQRPAAEGNKIHIGDVIDIEIAGDAPSETVIDQK</sequence>
<proteinExistence type="predicted"/>
<evidence type="ECO:0000259" key="2">
    <source>
        <dbReference type="PROSITE" id="PS51178"/>
    </source>
</evidence>
<dbReference type="Proteomes" id="UP000609064">
    <property type="component" value="Unassembled WGS sequence"/>
</dbReference>
<dbReference type="SMART" id="SM00740">
    <property type="entry name" value="PASTA"/>
    <property type="match status" value="3"/>
</dbReference>
<dbReference type="CDD" id="cd06577">
    <property type="entry name" value="PASTA_pknB"/>
    <property type="match status" value="3"/>
</dbReference>
<feature type="domain" description="PASTA" evidence="2">
    <location>
        <begin position="183"/>
        <end position="251"/>
    </location>
</feature>
<feature type="domain" description="PASTA" evidence="2">
    <location>
        <begin position="110"/>
        <end position="180"/>
    </location>
</feature>
<keyword evidence="4" id="KW-1185">Reference proteome</keyword>
<dbReference type="InterPro" id="IPR005543">
    <property type="entry name" value="PASTA_dom"/>
</dbReference>
<keyword evidence="1" id="KW-0472">Membrane</keyword>
<accession>A0A917DWG1</accession>
<feature type="transmembrane region" description="Helical" evidence="1">
    <location>
        <begin position="12"/>
        <end position="37"/>
    </location>
</feature>
<protein>
    <recommendedName>
        <fullName evidence="2">PASTA domain-containing protein</fullName>
    </recommendedName>
</protein>
<dbReference type="RefSeq" id="WP_188769030.1">
    <property type="nucleotide sequence ID" value="NZ_BMKK01000010.1"/>
</dbReference>
<dbReference type="AlphaFoldDB" id="A0A917DWG1"/>
<dbReference type="PROSITE" id="PS51178">
    <property type="entry name" value="PASTA"/>
    <property type="match status" value="3"/>
</dbReference>
<reference evidence="3" key="1">
    <citation type="journal article" date="2014" name="Int. J. Syst. Evol. Microbiol.">
        <title>Complete genome sequence of Corynebacterium casei LMG S-19264T (=DSM 44701T), isolated from a smear-ripened cheese.</title>
        <authorList>
            <consortium name="US DOE Joint Genome Institute (JGI-PGF)"/>
            <person name="Walter F."/>
            <person name="Albersmeier A."/>
            <person name="Kalinowski J."/>
            <person name="Ruckert C."/>
        </authorList>
    </citation>
    <scope>NUCLEOTIDE SEQUENCE</scope>
    <source>
        <strain evidence="3">CGMCC 1.15958</strain>
    </source>
</reference>
<organism evidence="3 4">
    <name type="scientific">Emticicia aquatilis</name>
    <dbReference type="NCBI Taxonomy" id="1537369"/>
    <lineage>
        <taxon>Bacteria</taxon>
        <taxon>Pseudomonadati</taxon>
        <taxon>Bacteroidota</taxon>
        <taxon>Cytophagia</taxon>
        <taxon>Cytophagales</taxon>
        <taxon>Leadbetterellaceae</taxon>
        <taxon>Emticicia</taxon>
    </lineage>
</organism>
<gene>
    <name evidence="3" type="ORF">GCM10011514_41610</name>
</gene>